<reference evidence="1 2" key="1">
    <citation type="journal article" date="2021" name="BMC Genomics">
        <title>Datura genome reveals duplications of psychoactive alkaloid biosynthetic genes and high mutation rate following tissue culture.</title>
        <authorList>
            <person name="Rajewski A."/>
            <person name="Carter-House D."/>
            <person name="Stajich J."/>
            <person name="Litt A."/>
        </authorList>
    </citation>
    <scope>NUCLEOTIDE SEQUENCE [LARGE SCALE GENOMIC DNA]</scope>
    <source>
        <strain evidence="1">AR-01</strain>
    </source>
</reference>
<accession>A0ABS8UP60</accession>
<evidence type="ECO:0000313" key="1">
    <source>
        <dbReference type="EMBL" id="MCD9560410.1"/>
    </source>
</evidence>
<comment type="caution">
    <text evidence="1">The sequence shown here is derived from an EMBL/GenBank/DDBJ whole genome shotgun (WGS) entry which is preliminary data.</text>
</comment>
<protein>
    <submittedName>
        <fullName evidence="1">Uncharacterized protein</fullName>
    </submittedName>
</protein>
<organism evidence="1 2">
    <name type="scientific">Datura stramonium</name>
    <name type="common">Jimsonweed</name>
    <name type="synonym">Common thornapple</name>
    <dbReference type="NCBI Taxonomy" id="4076"/>
    <lineage>
        <taxon>Eukaryota</taxon>
        <taxon>Viridiplantae</taxon>
        <taxon>Streptophyta</taxon>
        <taxon>Embryophyta</taxon>
        <taxon>Tracheophyta</taxon>
        <taxon>Spermatophyta</taxon>
        <taxon>Magnoliopsida</taxon>
        <taxon>eudicotyledons</taxon>
        <taxon>Gunneridae</taxon>
        <taxon>Pentapetalae</taxon>
        <taxon>asterids</taxon>
        <taxon>lamiids</taxon>
        <taxon>Solanales</taxon>
        <taxon>Solanaceae</taxon>
        <taxon>Solanoideae</taxon>
        <taxon>Datureae</taxon>
        <taxon>Datura</taxon>
    </lineage>
</organism>
<dbReference type="Proteomes" id="UP000823775">
    <property type="component" value="Unassembled WGS sequence"/>
</dbReference>
<proteinExistence type="predicted"/>
<name>A0ABS8UP60_DATST</name>
<keyword evidence="2" id="KW-1185">Reference proteome</keyword>
<sequence length="133" mass="14902">MQKPNLMRNLSRLHAQISTARLGCAIEAHSPYQLTYIFQNWTVQANSVITLATKTDKKAPVMKWAKYTGNKTLPQPSAYTHTSAAPLHTDEFHSPMPPDLLNIAQKAKMHENQLVRLAKSIPSMIKIAIKKAL</sequence>
<dbReference type="EMBL" id="JACEIK010002318">
    <property type="protein sequence ID" value="MCD9560410.1"/>
    <property type="molecule type" value="Genomic_DNA"/>
</dbReference>
<gene>
    <name evidence="1" type="ORF">HAX54_019085</name>
</gene>
<evidence type="ECO:0000313" key="2">
    <source>
        <dbReference type="Proteomes" id="UP000823775"/>
    </source>
</evidence>